<dbReference type="OrthoDB" id="5342314at2759"/>
<dbReference type="GO" id="GO:0016020">
    <property type="term" value="C:membrane"/>
    <property type="evidence" value="ECO:0007669"/>
    <property type="project" value="UniProtKB-SubCell"/>
</dbReference>
<evidence type="ECO:0000256" key="5">
    <source>
        <dbReference type="ARBA" id="ARBA00023128"/>
    </source>
</evidence>
<evidence type="ECO:0000256" key="6">
    <source>
        <dbReference type="ARBA" id="ARBA00023136"/>
    </source>
</evidence>
<dbReference type="GO" id="GO:0005783">
    <property type="term" value="C:endoplasmic reticulum"/>
    <property type="evidence" value="ECO:0007669"/>
    <property type="project" value="UniProtKB-SubCell"/>
</dbReference>
<proteinExistence type="predicted"/>
<dbReference type="GO" id="GO:0005739">
    <property type="term" value="C:mitochondrion"/>
    <property type="evidence" value="ECO:0007669"/>
    <property type="project" value="UniProtKB-SubCell"/>
</dbReference>
<keyword evidence="5" id="KW-0496">Mitochondrion</keyword>
<keyword evidence="6" id="KW-0472">Membrane</keyword>
<reference evidence="8" key="2">
    <citation type="submission" date="2015-01" db="EMBL/GenBank/DDBJ databases">
        <title>Evolutionary Origins and Diversification of the Mycorrhizal Mutualists.</title>
        <authorList>
            <consortium name="DOE Joint Genome Institute"/>
            <consortium name="Mycorrhizal Genomics Consortium"/>
            <person name="Kohler A."/>
            <person name="Kuo A."/>
            <person name="Nagy L.G."/>
            <person name="Floudas D."/>
            <person name="Copeland A."/>
            <person name="Barry K.W."/>
            <person name="Cichocki N."/>
            <person name="Veneault-Fourrey C."/>
            <person name="LaButti K."/>
            <person name="Lindquist E.A."/>
            <person name="Lipzen A."/>
            <person name="Lundell T."/>
            <person name="Morin E."/>
            <person name="Murat C."/>
            <person name="Riley R."/>
            <person name="Ohm R."/>
            <person name="Sun H."/>
            <person name="Tunlid A."/>
            <person name="Henrissat B."/>
            <person name="Grigoriev I.V."/>
            <person name="Hibbett D.S."/>
            <person name="Martin F."/>
        </authorList>
    </citation>
    <scope>NUCLEOTIDE SEQUENCE [LARGE SCALE GENOMIC DNA]</scope>
    <source>
        <strain evidence="8">F 1598</strain>
    </source>
</reference>
<evidence type="ECO:0000256" key="2">
    <source>
        <dbReference type="ARBA" id="ARBA00004240"/>
    </source>
</evidence>
<evidence type="ECO:0000313" key="8">
    <source>
        <dbReference type="Proteomes" id="UP000054166"/>
    </source>
</evidence>
<dbReference type="PANTHER" id="PTHR48182">
    <property type="entry name" value="PROTEIN SERAC1"/>
    <property type="match status" value="1"/>
</dbReference>
<dbReference type="InterPro" id="IPR052374">
    <property type="entry name" value="SERAC1"/>
</dbReference>
<keyword evidence="4" id="KW-0256">Endoplasmic reticulum</keyword>
<evidence type="ECO:0000313" key="7">
    <source>
        <dbReference type="EMBL" id="KIM82087.1"/>
    </source>
</evidence>
<keyword evidence="8" id="KW-1185">Reference proteome</keyword>
<comment type="subcellular location">
    <subcellularLocation>
        <location evidence="2">Endoplasmic reticulum</location>
    </subcellularLocation>
    <subcellularLocation>
        <location evidence="3">Membrane</location>
    </subcellularLocation>
    <subcellularLocation>
        <location evidence="1">Mitochondrion</location>
    </subcellularLocation>
</comment>
<dbReference type="Proteomes" id="UP000054166">
    <property type="component" value="Unassembled WGS sequence"/>
</dbReference>
<name>A0A0C3BXH8_PILCF</name>
<reference evidence="7 8" key="1">
    <citation type="submission" date="2014-04" db="EMBL/GenBank/DDBJ databases">
        <authorList>
            <consortium name="DOE Joint Genome Institute"/>
            <person name="Kuo A."/>
            <person name="Tarkka M."/>
            <person name="Buscot F."/>
            <person name="Kohler A."/>
            <person name="Nagy L.G."/>
            <person name="Floudas D."/>
            <person name="Copeland A."/>
            <person name="Barry K.W."/>
            <person name="Cichocki N."/>
            <person name="Veneault-Fourrey C."/>
            <person name="LaButti K."/>
            <person name="Lindquist E.A."/>
            <person name="Lipzen A."/>
            <person name="Lundell T."/>
            <person name="Morin E."/>
            <person name="Murat C."/>
            <person name="Sun H."/>
            <person name="Tunlid A."/>
            <person name="Henrissat B."/>
            <person name="Grigoriev I.V."/>
            <person name="Hibbett D.S."/>
            <person name="Martin F."/>
            <person name="Nordberg H.P."/>
            <person name="Cantor M.N."/>
            <person name="Hua S.X."/>
        </authorList>
    </citation>
    <scope>NUCLEOTIDE SEQUENCE [LARGE SCALE GENOMIC DNA]</scope>
    <source>
        <strain evidence="7 8">F 1598</strain>
    </source>
</reference>
<organism evidence="7 8">
    <name type="scientific">Piloderma croceum (strain F 1598)</name>
    <dbReference type="NCBI Taxonomy" id="765440"/>
    <lineage>
        <taxon>Eukaryota</taxon>
        <taxon>Fungi</taxon>
        <taxon>Dikarya</taxon>
        <taxon>Basidiomycota</taxon>
        <taxon>Agaricomycotina</taxon>
        <taxon>Agaricomycetes</taxon>
        <taxon>Agaricomycetidae</taxon>
        <taxon>Atheliales</taxon>
        <taxon>Atheliaceae</taxon>
        <taxon>Piloderma</taxon>
    </lineage>
</organism>
<dbReference type="InParanoid" id="A0A0C3BXH8"/>
<evidence type="ECO:0000256" key="3">
    <source>
        <dbReference type="ARBA" id="ARBA00004370"/>
    </source>
</evidence>
<dbReference type="PANTHER" id="PTHR48182:SF2">
    <property type="entry name" value="PROTEIN SERAC1"/>
    <property type="match status" value="1"/>
</dbReference>
<sequence>MTTGILFFGSPHRGSEKAAYGVILAKIASTVLNRPNSSLLSALQTNSNELMRLSSEFKFRLPQYQVVSFYELKPMAMFSTLIVEKHSSLLEVDGEDQIPVDANHSDICKFPSRNDPYYEKCYKRILRMLKSPCATELSA</sequence>
<protein>
    <submittedName>
        <fullName evidence="7">Uncharacterized protein</fullName>
    </submittedName>
</protein>
<dbReference type="HOGENOM" id="CLU_1845848_0_0_1"/>
<evidence type="ECO:0000256" key="1">
    <source>
        <dbReference type="ARBA" id="ARBA00004173"/>
    </source>
</evidence>
<accession>A0A0C3BXH8</accession>
<evidence type="ECO:0000256" key="4">
    <source>
        <dbReference type="ARBA" id="ARBA00022824"/>
    </source>
</evidence>
<dbReference type="EMBL" id="KN832996">
    <property type="protein sequence ID" value="KIM82087.1"/>
    <property type="molecule type" value="Genomic_DNA"/>
</dbReference>
<dbReference type="AlphaFoldDB" id="A0A0C3BXH8"/>
<gene>
    <name evidence="7" type="ORF">PILCRDRAFT_820986</name>
</gene>